<name>A0A6J5KNK3_9CAUD</name>
<accession>A0A6J5KNK3</accession>
<proteinExistence type="predicted"/>
<reference evidence="2" key="1">
    <citation type="submission" date="2020-04" db="EMBL/GenBank/DDBJ databases">
        <authorList>
            <person name="Chiriac C."/>
            <person name="Salcher M."/>
            <person name="Ghai R."/>
            <person name="Kavagutti S V."/>
        </authorList>
    </citation>
    <scope>NUCLEOTIDE SEQUENCE</scope>
</reference>
<evidence type="ECO:0000313" key="2">
    <source>
        <dbReference type="EMBL" id="CAB4122447.1"/>
    </source>
</evidence>
<organism evidence="2">
    <name type="scientific">uncultured Caudovirales phage</name>
    <dbReference type="NCBI Taxonomy" id="2100421"/>
    <lineage>
        <taxon>Viruses</taxon>
        <taxon>Duplodnaviria</taxon>
        <taxon>Heunggongvirae</taxon>
        <taxon>Uroviricota</taxon>
        <taxon>Caudoviricetes</taxon>
        <taxon>Peduoviridae</taxon>
        <taxon>Maltschvirus</taxon>
        <taxon>Maltschvirus maltsch</taxon>
    </lineage>
</organism>
<protein>
    <submittedName>
        <fullName evidence="2">Uncharacterized protein</fullName>
    </submittedName>
</protein>
<evidence type="ECO:0000256" key="1">
    <source>
        <dbReference type="SAM" id="MobiDB-lite"/>
    </source>
</evidence>
<dbReference type="EMBL" id="LR796162">
    <property type="protein sequence ID" value="CAB4122447.1"/>
    <property type="molecule type" value="Genomic_DNA"/>
</dbReference>
<feature type="region of interest" description="Disordered" evidence="1">
    <location>
        <begin position="90"/>
        <end position="114"/>
    </location>
</feature>
<gene>
    <name evidence="2" type="ORF">UFOVP33_8</name>
</gene>
<sequence length="235" mass="24587">MFIAAIGTGIAVGVGSKVVGDMIFGDNGAGDANAAATDATRLNAQIAREQWDRYKTIYAPLEEGMVKDAQNYDNPENYAKAAGDASATVSEQFSKARDRLGRTPGADPSSPGVQANMVGLDLAQAATDATQQNAARQKVKDTAYARKTDALSLGKGLPAQASTALSNASSNSLDQARYANQINAANAGAIGRVTDRVMSSPSSSDWLGNVNTAFKYDTNVGSQQTRMLQQQELGM</sequence>